<dbReference type="GO" id="GO:0004300">
    <property type="term" value="F:enoyl-CoA hydratase activity"/>
    <property type="evidence" value="ECO:0007669"/>
    <property type="project" value="UniProtKB-EC"/>
</dbReference>
<accession>A0ABU7Q9L5</accession>
<dbReference type="PANTHER" id="PTHR11941">
    <property type="entry name" value="ENOYL-COA HYDRATASE-RELATED"/>
    <property type="match status" value="1"/>
</dbReference>
<protein>
    <submittedName>
        <fullName evidence="5">Enoyl-CoA hydratase</fullName>
        <ecNumber evidence="5">4.2.1.17</ecNumber>
    </submittedName>
</protein>
<comment type="similarity">
    <text evidence="1 4">Belongs to the enoyl-CoA hydratase/isomerase family.</text>
</comment>
<dbReference type="Gene3D" id="3.90.226.10">
    <property type="entry name" value="2-enoyl-CoA Hydratase, Chain A, domain 1"/>
    <property type="match status" value="1"/>
</dbReference>
<dbReference type="EC" id="4.2.1.17" evidence="5"/>
<keyword evidence="2" id="KW-0443">Lipid metabolism</keyword>
<evidence type="ECO:0000256" key="3">
    <source>
        <dbReference type="ARBA" id="ARBA00023239"/>
    </source>
</evidence>
<evidence type="ECO:0000256" key="4">
    <source>
        <dbReference type="RuleBase" id="RU003707"/>
    </source>
</evidence>
<dbReference type="CDD" id="cd06558">
    <property type="entry name" value="crotonase-like"/>
    <property type="match status" value="1"/>
</dbReference>
<dbReference type="RefSeq" id="WP_330815097.1">
    <property type="nucleotide sequence ID" value="NZ_JAZBJO010000043.1"/>
</dbReference>
<dbReference type="InterPro" id="IPR029045">
    <property type="entry name" value="ClpP/crotonase-like_dom_sf"/>
</dbReference>
<evidence type="ECO:0000313" key="6">
    <source>
        <dbReference type="Proteomes" id="UP001354709"/>
    </source>
</evidence>
<evidence type="ECO:0000313" key="5">
    <source>
        <dbReference type="EMBL" id="MEE4598072.1"/>
    </source>
</evidence>
<dbReference type="PANTHER" id="PTHR11941:SF169">
    <property type="entry name" value="(7AS)-7A-METHYL-1,5-DIOXO-2,3,5,6,7,7A-HEXAHYDRO-1H-INDENE-CARBOXYL-COA HYDROLASE"/>
    <property type="match status" value="1"/>
</dbReference>
<dbReference type="SUPFAM" id="SSF52096">
    <property type="entry name" value="ClpP/crotonase"/>
    <property type="match status" value="1"/>
</dbReference>
<dbReference type="NCBIfam" id="NF005891">
    <property type="entry name" value="PRK07854.1"/>
    <property type="match status" value="1"/>
</dbReference>
<dbReference type="PROSITE" id="PS00166">
    <property type="entry name" value="ENOYL_COA_HYDRATASE"/>
    <property type="match status" value="1"/>
</dbReference>
<keyword evidence="6" id="KW-1185">Reference proteome</keyword>
<keyword evidence="3 5" id="KW-0456">Lyase</keyword>
<organism evidence="5 6">
    <name type="scientific">Streptomyces asiaticus subsp. ignotus</name>
    <dbReference type="NCBI Taxonomy" id="3098222"/>
    <lineage>
        <taxon>Bacteria</taxon>
        <taxon>Bacillati</taxon>
        <taxon>Actinomycetota</taxon>
        <taxon>Actinomycetes</taxon>
        <taxon>Kitasatosporales</taxon>
        <taxon>Streptomycetaceae</taxon>
        <taxon>Streptomyces</taxon>
        <taxon>Streptomyces violaceusniger group</taxon>
    </lineage>
</organism>
<proteinExistence type="inferred from homology"/>
<dbReference type="Proteomes" id="UP001354709">
    <property type="component" value="Unassembled WGS sequence"/>
</dbReference>
<evidence type="ECO:0000256" key="2">
    <source>
        <dbReference type="ARBA" id="ARBA00023098"/>
    </source>
</evidence>
<dbReference type="EMBL" id="JAZBJO010000043">
    <property type="protein sequence ID" value="MEE4598072.1"/>
    <property type="molecule type" value="Genomic_DNA"/>
</dbReference>
<evidence type="ECO:0000256" key="1">
    <source>
        <dbReference type="ARBA" id="ARBA00005254"/>
    </source>
</evidence>
<dbReference type="InterPro" id="IPR001753">
    <property type="entry name" value="Enoyl-CoA_hydra/iso"/>
</dbReference>
<comment type="caution">
    <text evidence="5">The sequence shown here is derived from an EMBL/GenBank/DDBJ whole genome shotgun (WGS) entry which is preliminary data.</text>
</comment>
<gene>
    <name evidence="5" type="ORF">V2J94_40530</name>
</gene>
<sequence length="242" mass="25877">MITAELTDAIGLITLRREERRNALDLDHCRVLADGANELVGKGARVLVLTGEGTTFCAGADLDGAYNEEFRTALYQALHGICALPIPVIASVNGPAVGAGTQLAIATDLRVAAPSAFFSVPTAQNGLAVDPWTVRRLALLGGGGPARAMLLGCEQLSAVRARELGMVDRIGTLDDALTWAAQIATMAPLSLGYSKRALNSLFEETDGDDQLNEEFIACWRSEDVAEARLARQERRTPQFRGR</sequence>
<dbReference type="InterPro" id="IPR018376">
    <property type="entry name" value="Enoyl-CoA_hyd/isom_CS"/>
</dbReference>
<name>A0ABU7Q9L5_9ACTN</name>
<dbReference type="Pfam" id="PF00378">
    <property type="entry name" value="ECH_1"/>
    <property type="match status" value="1"/>
</dbReference>
<reference evidence="5 6" key="1">
    <citation type="submission" date="2023-11" db="EMBL/GenBank/DDBJ databases">
        <title>30 novel species of actinomycetes from the DSMZ collection.</title>
        <authorList>
            <person name="Nouioui I."/>
        </authorList>
    </citation>
    <scope>NUCLEOTIDE SEQUENCE [LARGE SCALE GENOMIC DNA]</scope>
    <source>
        <strain evidence="5 6">DSM 41524</strain>
    </source>
</reference>